<feature type="binding site" evidence="5 6">
    <location>
        <begin position="143"/>
        <end position="144"/>
    </location>
    <ligand>
        <name>FMN</name>
        <dbReference type="ChEBI" id="CHEBI:58210"/>
    </ligand>
</feature>
<dbReference type="Proteomes" id="UP000000844">
    <property type="component" value="Chromosome"/>
</dbReference>
<dbReference type="InterPro" id="IPR000659">
    <property type="entry name" value="Pyridox_Oxase"/>
</dbReference>
<feature type="binding site" evidence="5 6">
    <location>
        <begin position="64"/>
        <end position="69"/>
    </location>
    <ligand>
        <name>FMN</name>
        <dbReference type="ChEBI" id="CHEBI:58210"/>
    </ligand>
</feature>
<comment type="catalytic activity">
    <reaction evidence="5">
        <text>pyridoxine 5'-phosphate + O2 = pyridoxal 5'-phosphate + H2O2</text>
        <dbReference type="Rhea" id="RHEA:15149"/>
        <dbReference type="ChEBI" id="CHEBI:15379"/>
        <dbReference type="ChEBI" id="CHEBI:16240"/>
        <dbReference type="ChEBI" id="CHEBI:58589"/>
        <dbReference type="ChEBI" id="CHEBI:597326"/>
        <dbReference type="EC" id="1.4.3.5"/>
    </reaction>
</comment>
<dbReference type="PIRSF" id="PIRSF000190">
    <property type="entry name" value="Pyd_amn-ph_oxd"/>
    <property type="match status" value="1"/>
</dbReference>
<dbReference type="EC" id="1.4.3.5" evidence="5"/>
<evidence type="ECO:0000259" key="8">
    <source>
        <dbReference type="Pfam" id="PF10590"/>
    </source>
</evidence>
<comment type="pathway">
    <text evidence="5">Cofactor metabolism; pyridoxal 5'-phosphate salvage; pyridoxal 5'-phosphate from pyridoxamine 5'-phosphate: step 1/1.</text>
</comment>
<feature type="binding site" evidence="5">
    <location>
        <position position="69"/>
    </location>
    <ligand>
        <name>substrate</name>
    </ligand>
</feature>
<keyword evidence="5" id="KW-0664">Pyridoxine biosynthesis</keyword>
<evidence type="ECO:0000256" key="3">
    <source>
        <dbReference type="ARBA" id="ARBA00022643"/>
    </source>
</evidence>
<accession>D3QA16</accession>
<evidence type="ECO:0000256" key="5">
    <source>
        <dbReference type="HAMAP-Rule" id="MF_01629"/>
    </source>
</evidence>
<dbReference type="eggNOG" id="COG0259">
    <property type="taxonomic scope" value="Bacteria"/>
</dbReference>
<dbReference type="PANTHER" id="PTHR10851">
    <property type="entry name" value="PYRIDOXINE-5-PHOSPHATE OXIDASE"/>
    <property type="match status" value="1"/>
</dbReference>
<evidence type="ECO:0000256" key="1">
    <source>
        <dbReference type="ARBA" id="ARBA00007301"/>
    </source>
</evidence>
<evidence type="ECO:0000313" key="10">
    <source>
        <dbReference type="Proteomes" id="UP000000844"/>
    </source>
</evidence>
<dbReference type="SUPFAM" id="SSF50475">
    <property type="entry name" value="FMN-binding split barrel"/>
    <property type="match status" value="1"/>
</dbReference>
<proteinExistence type="inferred from homology"/>
<keyword evidence="3 5" id="KW-0288">FMN</keyword>
<feature type="binding site" evidence="5 6">
    <location>
        <begin position="79"/>
        <end position="80"/>
    </location>
    <ligand>
        <name>FMN</name>
        <dbReference type="ChEBI" id="CHEBI:58210"/>
    </ligand>
</feature>
<keyword evidence="4 5" id="KW-0560">Oxidoreductase</keyword>
<feature type="binding site" evidence="5">
    <location>
        <position position="126"/>
    </location>
    <ligand>
        <name>substrate</name>
    </ligand>
</feature>
<dbReference type="GO" id="GO:0004733">
    <property type="term" value="F:pyridoxamine phosphate oxidase activity"/>
    <property type="evidence" value="ECO:0007669"/>
    <property type="project" value="UniProtKB-UniRule"/>
</dbReference>
<feature type="binding site" evidence="5 6">
    <location>
        <position position="86"/>
    </location>
    <ligand>
        <name>FMN</name>
        <dbReference type="ChEBI" id="CHEBI:58210"/>
    </ligand>
</feature>
<dbReference type="STRING" id="446470.Snas_1018"/>
<feature type="binding site" evidence="5">
    <location>
        <begin position="193"/>
        <end position="195"/>
    </location>
    <ligand>
        <name>substrate</name>
    </ligand>
</feature>
<name>D3QA16_STANL</name>
<dbReference type="KEGG" id="sna:Snas_1018"/>
<dbReference type="InterPro" id="IPR019576">
    <property type="entry name" value="Pyridoxamine_oxidase_dimer_C"/>
</dbReference>
<comment type="pathway">
    <text evidence="5">Cofactor metabolism; pyridoxal 5'-phosphate salvage; pyridoxal 5'-phosphate from pyridoxine 5'-phosphate: step 1/1.</text>
</comment>
<dbReference type="PROSITE" id="PS01064">
    <property type="entry name" value="PYRIDOX_OXIDASE"/>
    <property type="match status" value="1"/>
</dbReference>
<sequence>MKRTVNAEDLSRLRREYDEPDELDLETDPFGWFRRWFDEAATVEPEPNAMVLATVDDQGFPRQRTVLLKSFDTSGFTFFTNYTSDKGVQLTANPKVNLLFGWYRLHRQVIVSGTAKRVPPEESARYFATRPRGAQLAAWASPQSRPIPGRTDLESAFAQAEARFPDEVPVPPHWGGFLVEPRLIEFWQGRRNRMHDRVRYHRESSAWVPVRLAP</sequence>
<evidence type="ECO:0000313" key="9">
    <source>
        <dbReference type="EMBL" id="ADD40728.1"/>
    </source>
</evidence>
<feature type="domain" description="Pyridoxamine 5'-phosphate oxidase N-terminal" evidence="7">
    <location>
        <begin position="38"/>
        <end position="161"/>
    </location>
</feature>
<comment type="caution">
    <text evidence="5">Lacks conserved residue(s) required for the propagation of feature annotation.</text>
</comment>
<reference evidence="9 10" key="1">
    <citation type="journal article" date="2009" name="Stand. Genomic Sci.">
        <title>Complete genome sequence of Stackebrandtia nassauensis type strain (LLR-40K-21).</title>
        <authorList>
            <person name="Munk C."/>
            <person name="Lapidus A."/>
            <person name="Copeland A."/>
            <person name="Jando M."/>
            <person name="Mayilraj S."/>
            <person name="Glavina Del Rio T."/>
            <person name="Nolan M."/>
            <person name="Chen F."/>
            <person name="Lucas S."/>
            <person name="Tice H."/>
            <person name="Cheng J.F."/>
            <person name="Han C."/>
            <person name="Detter J.C."/>
            <person name="Bruce D."/>
            <person name="Goodwin L."/>
            <person name="Chain P."/>
            <person name="Pitluck S."/>
            <person name="Goker M."/>
            <person name="Ovchinikova G."/>
            <person name="Pati A."/>
            <person name="Ivanova N."/>
            <person name="Mavromatis K."/>
            <person name="Chen A."/>
            <person name="Palaniappan K."/>
            <person name="Land M."/>
            <person name="Hauser L."/>
            <person name="Chang Y.J."/>
            <person name="Jeffries C.D."/>
            <person name="Bristow J."/>
            <person name="Eisen J.A."/>
            <person name="Markowitz V."/>
            <person name="Hugenholtz P."/>
            <person name="Kyrpides N.C."/>
            <person name="Klenk H.P."/>
        </authorList>
    </citation>
    <scope>NUCLEOTIDE SEQUENCE [LARGE SCALE GENOMIC DNA]</scope>
    <source>
        <strain evidence="10">DSM 44728 / CIP 108903 / NRRL B-16338 / NBRC 102104 / LLR-40K-21</strain>
    </source>
</reference>
<dbReference type="Gene3D" id="2.30.110.10">
    <property type="entry name" value="Electron Transport, Fmn-binding Protein, Chain A"/>
    <property type="match status" value="1"/>
</dbReference>
<evidence type="ECO:0000256" key="2">
    <source>
        <dbReference type="ARBA" id="ARBA00022630"/>
    </source>
</evidence>
<dbReference type="NCBIfam" id="TIGR00558">
    <property type="entry name" value="pdxH"/>
    <property type="match status" value="1"/>
</dbReference>
<dbReference type="Pfam" id="PF10590">
    <property type="entry name" value="PNP_phzG_C"/>
    <property type="match status" value="1"/>
</dbReference>
<organism evidence="9 10">
    <name type="scientific">Stackebrandtia nassauensis (strain DSM 44728 / CIP 108903 / NRRL B-16338 / NBRC 102104 / LLR-40K-21)</name>
    <dbReference type="NCBI Taxonomy" id="446470"/>
    <lineage>
        <taxon>Bacteria</taxon>
        <taxon>Bacillati</taxon>
        <taxon>Actinomycetota</taxon>
        <taxon>Actinomycetes</taxon>
        <taxon>Glycomycetales</taxon>
        <taxon>Glycomycetaceae</taxon>
        <taxon>Stackebrandtia</taxon>
    </lineage>
</organism>
<dbReference type="HAMAP" id="MF_01629">
    <property type="entry name" value="PdxH"/>
    <property type="match status" value="1"/>
</dbReference>
<evidence type="ECO:0000256" key="4">
    <source>
        <dbReference type="ARBA" id="ARBA00023002"/>
    </source>
</evidence>
<feature type="binding site" evidence="5 6">
    <location>
        <position position="108"/>
    </location>
    <ligand>
        <name>FMN</name>
        <dbReference type="ChEBI" id="CHEBI:58210"/>
    </ligand>
</feature>
<dbReference type="InterPro" id="IPR011576">
    <property type="entry name" value="Pyridox_Oxase_N"/>
</dbReference>
<feature type="binding site" evidence="5 6">
    <location>
        <position position="187"/>
    </location>
    <ligand>
        <name>FMN</name>
        <dbReference type="ChEBI" id="CHEBI:58210"/>
    </ligand>
</feature>
<dbReference type="HOGENOM" id="CLU_032263_2_2_11"/>
<comment type="cofactor">
    <cofactor evidence="5 6">
        <name>FMN</name>
        <dbReference type="ChEBI" id="CHEBI:58210"/>
    </cofactor>
    <text evidence="5 6">Binds 1 FMN per subunit.</text>
</comment>
<gene>
    <name evidence="5" type="primary">pdxH</name>
    <name evidence="9" type="ordered locus">Snas_1018</name>
</gene>
<dbReference type="AlphaFoldDB" id="D3QA16"/>
<dbReference type="EMBL" id="CP001778">
    <property type="protein sequence ID" value="ADD40728.1"/>
    <property type="molecule type" value="Genomic_DNA"/>
</dbReference>
<feature type="domain" description="Pyridoxine 5'-phosphate oxidase dimerisation C-terminal" evidence="8">
    <location>
        <begin position="174"/>
        <end position="214"/>
    </location>
</feature>
<protein>
    <recommendedName>
        <fullName evidence="5">Pyridoxine/pyridoxamine 5'-phosphate oxidase</fullName>
        <ecNumber evidence="5">1.4.3.5</ecNumber>
    </recommendedName>
    <alternativeName>
        <fullName evidence="5">PNP/PMP oxidase</fullName>
        <shortName evidence="5">PNPOx</shortName>
    </alternativeName>
    <alternativeName>
        <fullName evidence="5">Pyridoxal 5'-phosphate synthase</fullName>
    </alternativeName>
</protein>
<feature type="binding site" evidence="5 6">
    <location>
        <position position="197"/>
    </location>
    <ligand>
        <name>FMN</name>
        <dbReference type="ChEBI" id="CHEBI:58210"/>
    </ligand>
</feature>
<comment type="subunit">
    <text evidence="5">Homodimer.</text>
</comment>
<dbReference type="Pfam" id="PF01243">
    <property type="entry name" value="PNPOx_N"/>
    <property type="match status" value="1"/>
</dbReference>
<dbReference type="NCBIfam" id="NF004231">
    <property type="entry name" value="PRK05679.1"/>
    <property type="match status" value="1"/>
</dbReference>
<evidence type="ECO:0000256" key="6">
    <source>
        <dbReference type="PIRSR" id="PIRSR000190-2"/>
    </source>
</evidence>
<comment type="similarity">
    <text evidence="1 5">Belongs to the pyridoxamine 5'-phosphate oxidase family.</text>
</comment>
<dbReference type="UniPathway" id="UPA01068">
    <property type="reaction ID" value="UER00304"/>
</dbReference>
<dbReference type="RefSeq" id="WP_013016299.1">
    <property type="nucleotide sequence ID" value="NC_013947.1"/>
</dbReference>
<comment type="function">
    <text evidence="5">Catalyzes the oxidation of either pyridoxine 5'-phosphate (PNP) or pyridoxamine 5'-phosphate (PMP) into pyridoxal 5'-phosphate (PLP).</text>
</comment>
<keyword evidence="2 5" id="KW-0285">Flavoprotein</keyword>
<feature type="binding site" evidence="5">
    <location>
        <position position="130"/>
    </location>
    <ligand>
        <name>substrate</name>
    </ligand>
</feature>
<dbReference type="InterPro" id="IPR019740">
    <property type="entry name" value="Pyridox_Oxase_CS"/>
</dbReference>
<dbReference type="GO" id="GO:0008615">
    <property type="term" value="P:pyridoxine biosynthetic process"/>
    <property type="evidence" value="ECO:0007669"/>
    <property type="project" value="UniProtKB-UniRule"/>
</dbReference>
<dbReference type="OrthoDB" id="9780392at2"/>
<comment type="catalytic activity">
    <reaction evidence="5">
        <text>pyridoxamine 5'-phosphate + O2 + H2O = pyridoxal 5'-phosphate + H2O2 + NH4(+)</text>
        <dbReference type="Rhea" id="RHEA:15817"/>
        <dbReference type="ChEBI" id="CHEBI:15377"/>
        <dbReference type="ChEBI" id="CHEBI:15379"/>
        <dbReference type="ChEBI" id="CHEBI:16240"/>
        <dbReference type="ChEBI" id="CHEBI:28938"/>
        <dbReference type="ChEBI" id="CHEBI:58451"/>
        <dbReference type="ChEBI" id="CHEBI:597326"/>
        <dbReference type="EC" id="1.4.3.5"/>
    </reaction>
</comment>
<dbReference type="GO" id="GO:0010181">
    <property type="term" value="F:FMN binding"/>
    <property type="evidence" value="ECO:0007669"/>
    <property type="project" value="UniProtKB-UniRule"/>
</dbReference>
<dbReference type="PANTHER" id="PTHR10851:SF0">
    <property type="entry name" value="PYRIDOXINE-5'-PHOSPHATE OXIDASE"/>
    <property type="match status" value="1"/>
</dbReference>
<dbReference type="InterPro" id="IPR012349">
    <property type="entry name" value="Split_barrel_FMN-bd"/>
</dbReference>
<keyword evidence="10" id="KW-1185">Reference proteome</keyword>
<evidence type="ECO:0000259" key="7">
    <source>
        <dbReference type="Pfam" id="PF01243"/>
    </source>
</evidence>